<dbReference type="PROSITE" id="PS01124">
    <property type="entry name" value="HTH_ARAC_FAMILY_2"/>
    <property type="match status" value="1"/>
</dbReference>
<name>A0A098SD10_9BACT</name>
<keyword evidence="1" id="KW-0805">Transcription regulation</keyword>
<proteinExistence type="predicted"/>
<keyword evidence="2" id="KW-0238">DNA-binding</keyword>
<evidence type="ECO:0000256" key="5">
    <source>
        <dbReference type="SAM" id="Phobius"/>
    </source>
</evidence>
<dbReference type="Proteomes" id="UP000029736">
    <property type="component" value="Unassembled WGS sequence"/>
</dbReference>
<comment type="caution">
    <text evidence="7">The sequence shown here is derived from an EMBL/GenBank/DDBJ whole genome shotgun (WGS) entry which is preliminary data.</text>
</comment>
<feature type="domain" description="HTH araC/xylS-type" evidence="6">
    <location>
        <begin position="164"/>
        <end position="264"/>
    </location>
</feature>
<evidence type="ECO:0000256" key="3">
    <source>
        <dbReference type="ARBA" id="ARBA00023163"/>
    </source>
</evidence>
<accession>A0A098SD10</accession>
<dbReference type="GO" id="GO:0043565">
    <property type="term" value="F:sequence-specific DNA binding"/>
    <property type="evidence" value="ECO:0007669"/>
    <property type="project" value="InterPro"/>
</dbReference>
<dbReference type="Pfam" id="PF12833">
    <property type="entry name" value="HTH_18"/>
    <property type="match status" value="1"/>
</dbReference>
<dbReference type="SUPFAM" id="SSF46689">
    <property type="entry name" value="Homeodomain-like"/>
    <property type="match status" value="1"/>
</dbReference>
<keyword evidence="5" id="KW-0812">Transmembrane</keyword>
<dbReference type="InterPro" id="IPR009057">
    <property type="entry name" value="Homeodomain-like_sf"/>
</dbReference>
<evidence type="ECO:0000256" key="1">
    <source>
        <dbReference type="ARBA" id="ARBA00023015"/>
    </source>
</evidence>
<organism evidence="7 8">
    <name type="scientific">Phaeodactylibacter xiamenensis</name>
    <dbReference type="NCBI Taxonomy" id="1524460"/>
    <lineage>
        <taxon>Bacteria</taxon>
        <taxon>Pseudomonadati</taxon>
        <taxon>Bacteroidota</taxon>
        <taxon>Saprospiria</taxon>
        <taxon>Saprospirales</taxon>
        <taxon>Haliscomenobacteraceae</taxon>
        <taxon>Phaeodactylibacter</taxon>
    </lineage>
</organism>
<dbReference type="Gene3D" id="1.10.10.60">
    <property type="entry name" value="Homeodomain-like"/>
    <property type="match status" value="1"/>
</dbReference>
<dbReference type="PRINTS" id="PR00032">
    <property type="entry name" value="HTHARAC"/>
</dbReference>
<protein>
    <recommendedName>
        <fullName evidence="6">HTH araC/xylS-type domain-containing protein</fullName>
    </recommendedName>
</protein>
<dbReference type="InterPro" id="IPR020449">
    <property type="entry name" value="Tscrpt_reg_AraC-type_HTH"/>
</dbReference>
<dbReference type="PANTHER" id="PTHR43280:SF28">
    <property type="entry name" value="HTH-TYPE TRANSCRIPTIONAL ACTIVATOR RHAS"/>
    <property type="match status" value="1"/>
</dbReference>
<keyword evidence="5" id="KW-0472">Membrane</keyword>
<keyword evidence="3" id="KW-0804">Transcription</keyword>
<dbReference type="OrthoDB" id="9813413at2"/>
<dbReference type="STRING" id="1524460.IX84_06105"/>
<sequence length="269" mass="29464">MEHLESSGIIITVVSIALVINTVLLLLLMLHFRRMRSKFLMRWEELAQQLGALHRWSSISAEDKSAPFESTQPDKGPVAAASQLPAVPPSLALSEMLKPLADPSVSREIKAATLEQAREVIDTLEQEINSGAIAPSEGSGASELSELEEARAEDSGQQSDVWITQLEEVIIAHLGHPQLSTELLSEEMGISRRQLLRKVKKETGLSTSTFLRQLQMKQSYALIQSGEYETVKEVARAVGFSDAGYFSTLFKAEFGVSPSVVIQENQSSG</sequence>
<dbReference type="GO" id="GO:0003700">
    <property type="term" value="F:DNA-binding transcription factor activity"/>
    <property type="evidence" value="ECO:0007669"/>
    <property type="project" value="InterPro"/>
</dbReference>
<evidence type="ECO:0000256" key="4">
    <source>
        <dbReference type="SAM" id="MobiDB-lite"/>
    </source>
</evidence>
<reference evidence="7 8" key="1">
    <citation type="journal article" date="2014" name="Int. J. Syst. Evol. Microbiol.">
        <title>Phaeodactylibacter xiamenensis gen. nov., sp. nov., a member of the family Saprospiraceae isolated from the marine alga Phaeodactylum tricornutum.</title>
        <authorList>
            <person name="Chen Z.Jr."/>
            <person name="Lei X."/>
            <person name="Lai Q."/>
            <person name="Li Y."/>
            <person name="Zhang B."/>
            <person name="Zhang J."/>
            <person name="Zhang H."/>
            <person name="Yang L."/>
            <person name="Zheng W."/>
            <person name="Tian Y."/>
            <person name="Yu Z."/>
            <person name="Xu H.Jr."/>
            <person name="Zheng T."/>
        </authorList>
    </citation>
    <scope>NUCLEOTIDE SEQUENCE [LARGE SCALE GENOMIC DNA]</scope>
    <source>
        <strain evidence="7 8">KD52</strain>
    </source>
</reference>
<keyword evidence="5" id="KW-1133">Transmembrane helix</keyword>
<feature type="transmembrane region" description="Helical" evidence="5">
    <location>
        <begin position="6"/>
        <end position="32"/>
    </location>
</feature>
<feature type="region of interest" description="Disordered" evidence="4">
    <location>
        <begin position="131"/>
        <end position="158"/>
    </location>
</feature>
<dbReference type="PANTHER" id="PTHR43280">
    <property type="entry name" value="ARAC-FAMILY TRANSCRIPTIONAL REGULATOR"/>
    <property type="match status" value="1"/>
</dbReference>
<dbReference type="AlphaFoldDB" id="A0A098SD10"/>
<dbReference type="EMBL" id="JPOS01000014">
    <property type="protein sequence ID" value="KGE88877.1"/>
    <property type="molecule type" value="Genomic_DNA"/>
</dbReference>
<keyword evidence="8" id="KW-1185">Reference proteome</keyword>
<evidence type="ECO:0000313" key="7">
    <source>
        <dbReference type="EMBL" id="KGE88877.1"/>
    </source>
</evidence>
<dbReference type="SMART" id="SM00342">
    <property type="entry name" value="HTH_ARAC"/>
    <property type="match status" value="1"/>
</dbReference>
<evidence type="ECO:0000256" key="2">
    <source>
        <dbReference type="ARBA" id="ARBA00023125"/>
    </source>
</evidence>
<gene>
    <name evidence="7" type="ORF">IX84_06105</name>
</gene>
<dbReference type="InterPro" id="IPR018060">
    <property type="entry name" value="HTH_AraC"/>
</dbReference>
<dbReference type="RefSeq" id="WP_044217464.1">
    <property type="nucleotide sequence ID" value="NZ_JBKAGJ010000001.1"/>
</dbReference>
<evidence type="ECO:0000313" key="8">
    <source>
        <dbReference type="Proteomes" id="UP000029736"/>
    </source>
</evidence>
<evidence type="ECO:0000259" key="6">
    <source>
        <dbReference type="PROSITE" id="PS01124"/>
    </source>
</evidence>